<evidence type="ECO:0000313" key="1">
    <source>
        <dbReference type="EMBL" id="AXG74518.1"/>
    </source>
</evidence>
<gene>
    <name evidence="1" type="ORF">DVK85_09835</name>
</gene>
<organism evidence="1 2">
    <name type="scientific">Flavobacterium arcticum</name>
    <dbReference type="NCBI Taxonomy" id="1784713"/>
    <lineage>
        <taxon>Bacteria</taxon>
        <taxon>Pseudomonadati</taxon>
        <taxon>Bacteroidota</taxon>
        <taxon>Flavobacteriia</taxon>
        <taxon>Flavobacteriales</taxon>
        <taxon>Flavobacteriaceae</taxon>
        <taxon>Flavobacterium</taxon>
    </lineage>
</organism>
<reference evidence="1 2" key="1">
    <citation type="submission" date="2018-07" db="EMBL/GenBank/DDBJ databases">
        <title>Complete genome sequence of Flavobacterium arcticum type strain SM1502T.</title>
        <authorList>
            <person name="Li Y."/>
            <person name="Li D.-D."/>
        </authorList>
    </citation>
    <scope>NUCLEOTIDE SEQUENCE [LARGE SCALE GENOMIC DNA]</scope>
    <source>
        <strain evidence="1 2">SM1502</strain>
    </source>
</reference>
<keyword evidence="2" id="KW-1185">Reference proteome</keyword>
<proteinExistence type="predicted"/>
<accession>A0A345HD58</accession>
<dbReference type="Proteomes" id="UP000253951">
    <property type="component" value="Chromosome"/>
</dbReference>
<protein>
    <submittedName>
        <fullName evidence="1">Uncharacterized protein</fullName>
    </submittedName>
</protein>
<sequence length="196" mass="22434">MKKVFYLPLAIIVVFTYSCSTEDTVSKTETEAVVNEQEFVAKNLDKNALTNATVELLKGFSLNIDFTKLFTYNSDEEATKEIQKTLESIKEDIEWDISDYPESNAVVFRFSLDNGVGRLSEYYYINTENNKVIKSIINDGNNNLIEIDTLNTIDQINLKRNAVGWSIIDTNDPNLFVYKQFEVIADIYSMKVFATK</sequence>
<dbReference type="PROSITE" id="PS51257">
    <property type="entry name" value="PROKAR_LIPOPROTEIN"/>
    <property type="match status" value="1"/>
</dbReference>
<dbReference type="AlphaFoldDB" id="A0A345HD58"/>
<dbReference type="KEGG" id="fat:DVK85_09835"/>
<dbReference type="EMBL" id="CP031188">
    <property type="protein sequence ID" value="AXG74518.1"/>
    <property type="molecule type" value="Genomic_DNA"/>
</dbReference>
<dbReference type="RefSeq" id="WP_114678276.1">
    <property type="nucleotide sequence ID" value="NZ_CP031188.1"/>
</dbReference>
<dbReference type="OrthoDB" id="9961658at2"/>
<evidence type="ECO:0000313" key="2">
    <source>
        <dbReference type="Proteomes" id="UP000253951"/>
    </source>
</evidence>
<name>A0A345HD58_9FLAO</name>